<accession>A0A7S4FY78</accession>
<proteinExistence type="predicted"/>
<gene>
    <name evidence="3" type="ORF">EGYM00163_LOCUS30291</name>
</gene>
<dbReference type="EMBL" id="HBJA01086892">
    <property type="protein sequence ID" value="CAE0819122.1"/>
    <property type="molecule type" value="Transcribed_RNA"/>
</dbReference>
<feature type="coiled-coil region" evidence="1">
    <location>
        <begin position="244"/>
        <end position="334"/>
    </location>
</feature>
<evidence type="ECO:0000256" key="2">
    <source>
        <dbReference type="SAM" id="MobiDB-lite"/>
    </source>
</evidence>
<feature type="coiled-coil region" evidence="1">
    <location>
        <begin position="400"/>
        <end position="427"/>
    </location>
</feature>
<dbReference type="AlphaFoldDB" id="A0A7S4FY78"/>
<evidence type="ECO:0000256" key="1">
    <source>
        <dbReference type="SAM" id="Coils"/>
    </source>
</evidence>
<feature type="coiled-coil region" evidence="1">
    <location>
        <begin position="65"/>
        <end position="203"/>
    </location>
</feature>
<name>A0A7S4FY78_9EUGL</name>
<feature type="compositionally biased region" description="Basic and acidic residues" evidence="2">
    <location>
        <begin position="530"/>
        <end position="541"/>
    </location>
</feature>
<organism evidence="3">
    <name type="scientific">Eutreptiella gymnastica</name>
    <dbReference type="NCBI Taxonomy" id="73025"/>
    <lineage>
        <taxon>Eukaryota</taxon>
        <taxon>Discoba</taxon>
        <taxon>Euglenozoa</taxon>
        <taxon>Euglenida</taxon>
        <taxon>Spirocuta</taxon>
        <taxon>Euglenophyceae</taxon>
        <taxon>Eutreptiales</taxon>
        <taxon>Eutreptiaceae</taxon>
        <taxon>Eutreptiella</taxon>
    </lineage>
</organism>
<reference evidence="3" key="1">
    <citation type="submission" date="2021-01" db="EMBL/GenBank/DDBJ databases">
        <authorList>
            <person name="Corre E."/>
            <person name="Pelletier E."/>
            <person name="Niang G."/>
            <person name="Scheremetjew M."/>
            <person name="Finn R."/>
            <person name="Kale V."/>
            <person name="Holt S."/>
            <person name="Cochrane G."/>
            <person name="Meng A."/>
            <person name="Brown T."/>
            <person name="Cohen L."/>
        </authorList>
    </citation>
    <scope>NUCLEOTIDE SEQUENCE</scope>
    <source>
        <strain evidence="3">CCMP1594</strain>
    </source>
</reference>
<dbReference type="Gene3D" id="1.10.287.1490">
    <property type="match status" value="1"/>
</dbReference>
<feature type="region of interest" description="Disordered" evidence="2">
    <location>
        <begin position="522"/>
        <end position="541"/>
    </location>
</feature>
<feature type="region of interest" description="Disordered" evidence="2">
    <location>
        <begin position="449"/>
        <end position="468"/>
    </location>
</feature>
<protein>
    <submittedName>
        <fullName evidence="3">Uncharacterized protein</fullName>
    </submittedName>
</protein>
<sequence>MDSPNGNSEADSALEHTQYQLAECKRQLMLKDDELHLQLQEVQKLRSILSGSKSLFSKNKTVFALTQQLDTLQEKEAQLEPLKAEIRRLQESNEKLQSKLACQQEWADRDDYIGGLQQEIQFLKHAVDQAKYDKEQLSEELARVTEEMVARSMHDMEEMNRLNDQVVKLSDFKRVAEEAEATLSDANRQVQKLEEEVAWLMLSSRRRCQSPGGSTSPGGDDAQVVNADFPGGALLHGAEPDTVLDKWRAERQALEEAVRAREQEVRDLDAAARAREQQLTDLEGAVRACEAEVRAQAAELEQLRELRDTNAARIKELEAGKKTAKRDIKMLKECIKELHSTHTTLNQVSTNMEADLESAQGLSERRGKELAALQQVVEADARDWIKETIVGHCIVGACERRVLNGERATLESQLRKAQHAAREQSADLHEKGQYISSLEVQIQALTESLGSSPRDSVSTVGRPGGRDSIASTRSSLAGRLSPQIVASSSAKGLKSLKSKFKLVNKDKEDIAEMRRMVQETLQRSMELEEENNRLKELLEQS</sequence>
<keyword evidence="1" id="KW-0175">Coiled coil</keyword>
<feature type="compositionally biased region" description="Polar residues" evidence="2">
    <location>
        <begin position="449"/>
        <end position="459"/>
    </location>
</feature>
<evidence type="ECO:0000313" key="3">
    <source>
        <dbReference type="EMBL" id="CAE0819122.1"/>
    </source>
</evidence>